<protein>
    <recommendedName>
        <fullName evidence="4">Secreted protein</fullName>
    </recommendedName>
</protein>
<gene>
    <name evidence="2" type="ORF">SLEP1_g18708</name>
</gene>
<keyword evidence="1" id="KW-1133">Transmembrane helix</keyword>
<keyword evidence="1" id="KW-0812">Transmembrane</keyword>
<dbReference type="EMBL" id="BPVZ01000026">
    <property type="protein sequence ID" value="GKV06889.1"/>
    <property type="molecule type" value="Genomic_DNA"/>
</dbReference>
<reference evidence="2 3" key="1">
    <citation type="journal article" date="2021" name="Commun. Biol.">
        <title>The genome of Shorea leprosula (Dipterocarpaceae) highlights the ecological relevance of drought in aseasonal tropical rainforests.</title>
        <authorList>
            <person name="Ng K.K.S."/>
            <person name="Kobayashi M.J."/>
            <person name="Fawcett J.A."/>
            <person name="Hatakeyama M."/>
            <person name="Paape T."/>
            <person name="Ng C.H."/>
            <person name="Ang C.C."/>
            <person name="Tnah L.H."/>
            <person name="Lee C.T."/>
            <person name="Nishiyama T."/>
            <person name="Sese J."/>
            <person name="O'Brien M.J."/>
            <person name="Copetti D."/>
            <person name="Mohd Noor M.I."/>
            <person name="Ong R.C."/>
            <person name="Putra M."/>
            <person name="Sireger I.Z."/>
            <person name="Indrioko S."/>
            <person name="Kosugi Y."/>
            <person name="Izuno A."/>
            <person name="Isagi Y."/>
            <person name="Lee S.L."/>
            <person name="Shimizu K.K."/>
        </authorList>
    </citation>
    <scope>NUCLEOTIDE SEQUENCE [LARGE SCALE GENOMIC DNA]</scope>
    <source>
        <strain evidence="2">214</strain>
    </source>
</reference>
<accession>A0AAV5J413</accession>
<dbReference type="Proteomes" id="UP001054252">
    <property type="component" value="Unassembled WGS sequence"/>
</dbReference>
<evidence type="ECO:0000313" key="2">
    <source>
        <dbReference type="EMBL" id="GKV06889.1"/>
    </source>
</evidence>
<organism evidence="2 3">
    <name type="scientific">Rubroshorea leprosula</name>
    <dbReference type="NCBI Taxonomy" id="152421"/>
    <lineage>
        <taxon>Eukaryota</taxon>
        <taxon>Viridiplantae</taxon>
        <taxon>Streptophyta</taxon>
        <taxon>Embryophyta</taxon>
        <taxon>Tracheophyta</taxon>
        <taxon>Spermatophyta</taxon>
        <taxon>Magnoliopsida</taxon>
        <taxon>eudicotyledons</taxon>
        <taxon>Gunneridae</taxon>
        <taxon>Pentapetalae</taxon>
        <taxon>rosids</taxon>
        <taxon>malvids</taxon>
        <taxon>Malvales</taxon>
        <taxon>Dipterocarpaceae</taxon>
        <taxon>Rubroshorea</taxon>
    </lineage>
</organism>
<keyword evidence="1" id="KW-0472">Membrane</keyword>
<proteinExistence type="predicted"/>
<evidence type="ECO:0008006" key="4">
    <source>
        <dbReference type="Google" id="ProtNLM"/>
    </source>
</evidence>
<dbReference type="AlphaFoldDB" id="A0AAV5J413"/>
<evidence type="ECO:0000256" key="1">
    <source>
        <dbReference type="SAM" id="Phobius"/>
    </source>
</evidence>
<keyword evidence="3" id="KW-1185">Reference proteome</keyword>
<feature type="transmembrane region" description="Helical" evidence="1">
    <location>
        <begin position="20"/>
        <end position="39"/>
    </location>
</feature>
<comment type="caution">
    <text evidence="2">The sequence shown here is derived from an EMBL/GenBank/DDBJ whole genome shotgun (WGS) entry which is preliminary data.</text>
</comment>
<name>A0AAV5J413_9ROSI</name>
<sequence length="77" mass="8784">MLLLYFGCPFCYLNACPSLPSSSLCSTFFFFAVVFFLEIPMVQVQSHFKHVDFLNFLACCIPTMRGSETQDVRNQGQ</sequence>
<evidence type="ECO:0000313" key="3">
    <source>
        <dbReference type="Proteomes" id="UP001054252"/>
    </source>
</evidence>